<evidence type="ECO:0000256" key="1">
    <source>
        <dbReference type="SAM" id="MobiDB-lite"/>
    </source>
</evidence>
<feature type="chain" id="PRO_5003985123" evidence="2">
    <location>
        <begin position="23"/>
        <end position="566"/>
    </location>
</feature>
<accession>L7VTH9</accession>
<dbReference type="GO" id="GO:1904680">
    <property type="term" value="F:peptide transmembrane transporter activity"/>
    <property type="evidence" value="ECO:0007669"/>
    <property type="project" value="TreeGrafter"/>
</dbReference>
<keyword evidence="2" id="KW-0732">Signal</keyword>
<evidence type="ECO:0000259" key="3">
    <source>
        <dbReference type="Pfam" id="PF00496"/>
    </source>
</evidence>
<dbReference type="SUPFAM" id="SSF53850">
    <property type="entry name" value="Periplasmic binding protein-like II"/>
    <property type="match status" value="1"/>
</dbReference>
<dbReference type="GO" id="GO:0043190">
    <property type="term" value="C:ATP-binding cassette (ABC) transporter complex"/>
    <property type="evidence" value="ECO:0007669"/>
    <property type="project" value="InterPro"/>
</dbReference>
<reference evidence="4" key="1">
    <citation type="submission" date="2012-09" db="EMBL/GenBank/DDBJ databases">
        <title>Metagenomic Characterization of a Microbial Community in Wastewater Detects High Levels of Antibiotic Resistance.</title>
        <authorList>
            <person name="Abrams M."/>
            <person name="Caldwell A."/>
            <person name="Vandaei E."/>
            <person name="Lee W."/>
            <person name="Perrott J."/>
            <person name="Khan S.Y."/>
            <person name="Ta J."/>
            <person name="Romero D."/>
            <person name="Nguyen V."/>
            <person name="Pourmand N."/>
            <person name="Ouverney C.C."/>
        </authorList>
    </citation>
    <scope>NUCLEOTIDE SEQUENCE</scope>
</reference>
<dbReference type="CDD" id="cd00995">
    <property type="entry name" value="PBP2_NikA_DppA_OppA_like"/>
    <property type="match status" value="1"/>
</dbReference>
<name>L7VTH9_9BACT</name>
<proteinExistence type="predicted"/>
<feature type="signal peptide" evidence="2">
    <location>
        <begin position="1"/>
        <end position="22"/>
    </location>
</feature>
<dbReference type="InterPro" id="IPR039424">
    <property type="entry name" value="SBP_5"/>
</dbReference>
<dbReference type="GO" id="GO:0042597">
    <property type="term" value="C:periplasmic space"/>
    <property type="evidence" value="ECO:0007669"/>
    <property type="project" value="UniProtKB-ARBA"/>
</dbReference>
<dbReference type="EMBL" id="JX649902">
    <property type="protein sequence ID" value="AGC72437.1"/>
    <property type="molecule type" value="Genomic_DNA"/>
</dbReference>
<dbReference type="PROSITE" id="PS51257">
    <property type="entry name" value="PROKAR_LIPOPROTEIN"/>
    <property type="match status" value="1"/>
</dbReference>
<evidence type="ECO:0000256" key="2">
    <source>
        <dbReference type="SAM" id="SignalP"/>
    </source>
</evidence>
<protein>
    <submittedName>
        <fullName evidence="4">Oligopeptide ABC transporter, periplasmic oligopeptide-binding protein OppA</fullName>
    </submittedName>
</protein>
<dbReference type="InterPro" id="IPR006311">
    <property type="entry name" value="TAT_signal"/>
</dbReference>
<dbReference type="Gene3D" id="3.40.190.10">
    <property type="entry name" value="Periplasmic binding protein-like II"/>
    <property type="match status" value="1"/>
</dbReference>
<dbReference type="Gene3D" id="3.10.105.10">
    <property type="entry name" value="Dipeptide-binding Protein, Domain 3"/>
    <property type="match status" value="1"/>
</dbReference>
<dbReference type="PANTHER" id="PTHR30290">
    <property type="entry name" value="PERIPLASMIC BINDING COMPONENT OF ABC TRANSPORTER"/>
    <property type="match status" value="1"/>
</dbReference>
<dbReference type="Gene3D" id="3.90.76.10">
    <property type="entry name" value="Dipeptide-binding Protein, Domain 1"/>
    <property type="match status" value="1"/>
</dbReference>
<dbReference type="AlphaFoldDB" id="L7VTH9"/>
<feature type="compositionally biased region" description="Low complexity" evidence="1">
    <location>
        <begin position="33"/>
        <end position="47"/>
    </location>
</feature>
<dbReference type="PIRSF" id="PIRSF002741">
    <property type="entry name" value="MppA"/>
    <property type="match status" value="1"/>
</dbReference>
<dbReference type="InterPro" id="IPR030678">
    <property type="entry name" value="Peptide/Ni-bd"/>
</dbReference>
<organism evidence="4">
    <name type="scientific">uncultured bacterium A1Q1_fos_493</name>
    <dbReference type="NCBI Taxonomy" id="1256577"/>
    <lineage>
        <taxon>Bacteria</taxon>
        <taxon>environmental samples</taxon>
    </lineage>
</organism>
<sequence>MKKLSRRELMRFSALGAGSALLAGCLPPPPPTTGSTDAAAEAQPAAPAPAAAAGDKVMIFPWWFWEEVIEHAWNLHKVPRLLGGRLVDLDLDGAITPYLAEKWELSEDRLTYTFYLRQGMKWHDGETVDAEDVAFTVNYLVSDKNLQSSGADVGWGSLKGAQEYKAGTAQSIAGLEVVDTYTVRMTLPTPDGGWMTNVPTAMNILPEHIYKDVPIESIQENHAPIWFEPRMHIGTGPFKWVEGEDEKFVRLARFDDYWEGKPLLDGVLFTNVGESDTQFLALQKSEVDYLTLSGNFYTQAQTFDNVNIEVFDRPYHRWLDINVDKPYLQDVRVRQALNYAVDRQLLSDSVLVGLAQPWYSVIEHDRWLNADMPKYEYDPEKAKELLAAAAADGAWDPNQAIELYYYYPDSVSKDFMAGLQKFFTDVGIKTNLIYIESAVSTEKDVKGEYDLMYAGWGATPDPTAYARGFDCKDGSAFFRSYEPETCQTVWDLFEQGKQLSDFDERKAVYDQIQQIYGEEAIAVPLFRFKTAVAINKRITGFDLGSQAWQNSWIFSKHNGHKWDVTG</sequence>
<dbReference type="GO" id="GO:0015833">
    <property type="term" value="P:peptide transport"/>
    <property type="evidence" value="ECO:0007669"/>
    <property type="project" value="TreeGrafter"/>
</dbReference>
<dbReference type="PROSITE" id="PS51318">
    <property type="entry name" value="TAT"/>
    <property type="match status" value="1"/>
</dbReference>
<evidence type="ECO:0000313" key="4">
    <source>
        <dbReference type="EMBL" id="AGC72437.1"/>
    </source>
</evidence>
<dbReference type="InterPro" id="IPR000914">
    <property type="entry name" value="SBP_5_dom"/>
</dbReference>
<dbReference type="Pfam" id="PF00496">
    <property type="entry name" value="SBP_bac_5"/>
    <property type="match status" value="1"/>
</dbReference>
<feature type="domain" description="Solute-binding protein family 5" evidence="3">
    <location>
        <begin position="95"/>
        <end position="470"/>
    </location>
</feature>
<feature type="region of interest" description="Disordered" evidence="1">
    <location>
        <begin position="26"/>
        <end position="47"/>
    </location>
</feature>